<dbReference type="KEGG" id="gaz:Pan241w_09970"/>
<reference evidence="2 3" key="1">
    <citation type="submission" date="2019-02" db="EMBL/GenBank/DDBJ databases">
        <title>Deep-cultivation of Planctomycetes and their phenomic and genomic characterization uncovers novel biology.</title>
        <authorList>
            <person name="Wiegand S."/>
            <person name="Jogler M."/>
            <person name="Boedeker C."/>
            <person name="Pinto D."/>
            <person name="Vollmers J."/>
            <person name="Rivas-Marin E."/>
            <person name="Kohn T."/>
            <person name="Peeters S.H."/>
            <person name="Heuer A."/>
            <person name="Rast P."/>
            <person name="Oberbeckmann S."/>
            <person name="Bunk B."/>
            <person name="Jeske O."/>
            <person name="Meyerdierks A."/>
            <person name="Storesund J.E."/>
            <person name="Kallscheuer N."/>
            <person name="Luecker S."/>
            <person name="Lage O.M."/>
            <person name="Pohl T."/>
            <person name="Merkel B.J."/>
            <person name="Hornburger P."/>
            <person name="Mueller R.-W."/>
            <person name="Bruemmer F."/>
            <person name="Labrenz M."/>
            <person name="Spormann A.M."/>
            <person name="Op den Camp H."/>
            <person name="Overmann J."/>
            <person name="Amann R."/>
            <person name="Jetten M.S.M."/>
            <person name="Mascher T."/>
            <person name="Medema M.H."/>
            <person name="Devos D.P."/>
            <person name="Kaster A.-K."/>
            <person name="Ovreas L."/>
            <person name="Rohde M."/>
            <person name="Galperin M.Y."/>
            <person name="Jogler C."/>
        </authorList>
    </citation>
    <scope>NUCLEOTIDE SEQUENCE [LARGE SCALE GENOMIC DNA]</scope>
    <source>
        <strain evidence="2 3">Pan241w</strain>
    </source>
</reference>
<dbReference type="OrthoDB" id="212148at2"/>
<feature type="region of interest" description="Disordered" evidence="1">
    <location>
        <begin position="161"/>
        <end position="197"/>
    </location>
</feature>
<proteinExistence type="predicted"/>
<dbReference type="RefSeq" id="WP_145211697.1">
    <property type="nucleotide sequence ID" value="NZ_CP036269.1"/>
</dbReference>
<evidence type="ECO:0000313" key="3">
    <source>
        <dbReference type="Proteomes" id="UP000317171"/>
    </source>
</evidence>
<evidence type="ECO:0000256" key="1">
    <source>
        <dbReference type="SAM" id="MobiDB-lite"/>
    </source>
</evidence>
<name>A0A517RAP3_9PLAN</name>
<keyword evidence="3" id="KW-1185">Reference proteome</keyword>
<protein>
    <submittedName>
        <fullName evidence="2">Uncharacterized protein</fullName>
    </submittedName>
</protein>
<gene>
    <name evidence="2" type="ORF">Pan241w_09970</name>
</gene>
<dbReference type="AlphaFoldDB" id="A0A517RAP3"/>
<dbReference type="Proteomes" id="UP000317171">
    <property type="component" value="Chromosome"/>
</dbReference>
<feature type="compositionally biased region" description="Low complexity" evidence="1">
    <location>
        <begin position="161"/>
        <end position="189"/>
    </location>
</feature>
<accession>A0A517RAP3</accession>
<organism evidence="2 3">
    <name type="scientific">Gimesia alba</name>
    <dbReference type="NCBI Taxonomy" id="2527973"/>
    <lineage>
        <taxon>Bacteria</taxon>
        <taxon>Pseudomonadati</taxon>
        <taxon>Planctomycetota</taxon>
        <taxon>Planctomycetia</taxon>
        <taxon>Planctomycetales</taxon>
        <taxon>Planctomycetaceae</taxon>
        <taxon>Gimesia</taxon>
    </lineage>
</organism>
<dbReference type="EMBL" id="CP036269">
    <property type="protein sequence ID" value="QDT40938.1"/>
    <property type="molecule type" value="Genomic_DNA"/>
</dbReference>
<evidence type="ECO:0000313" key="2">
    <source>
        <dbReference type="EMBL" id="QDT40938.1"/>
    </source>
</evidence>
<sequence length="197" mass="22843">MSTTIFAIAIAAAVSGDPMISNGGYYGAAELPYEASYPMTSAGVTSGLYGDPLYPFDSQYPWQHGYFQEISPYSGYHYFKPYNYRHVLSQTQTASGWGITPQLAYSQHFWNRYQEQATWKNYALPPREQDIEEIQKRKRAYQEQQRNSTYLQQQPAMVPVQYQTARPYQQQQPQYQQQPVQPQYQPATPGYNQAPRY</sequence>